<dbReference type="EMBL" id="JBCITK010000001">
    <property type="protein sequence ID" value="MEN0642361.1"/>
    <property type="molecule type" value="Genomic_DNA"/>
</dbReference>
<reference evidence="1 2" key="1">
    <citation type="submission" date="2024-03" db="EMBL/GenBank/DDBJ databases">
        <title>Bacilli Hybrid Assemblies.</title>
        <authorList>
            <person name="Kovac J."/>
        </authorList>
    </citation>
    <scope>NUCLEOTIDE SEQUENCE [LARGE SCALE GENOMIC DNA]</scope>
    <source>
        <strain evidence="1 2">FSL R7-0666</strain>
    </source>
</reference>
<proteinExistence type="predicted"/>
<accession>A0ABU9VEN9</accession>
<name>A0ABU9VEN9_9BACI</name>
<dbReference type="Proteomes" id="UP001418796">
    <property type="component" value="Unassembled WGS sequence"/>
</dbReference>
<evidence type="ECO:0000313" key="1">
    <source>
        <dbReference type="EMBL" id="MEN0642361.1"/>
    </source>
</evidence>
<keyword evidence="2" id="KW-1185">Reference proteome</keyword>
<protein>
    <submittedName>
        <fullName evidence="1">Uncharacterized protein</fullName>
    </submittedName>
</protein>
<gene>
    <name evidence="1" type="ORF">MKY91_04185</name>
</gene>
<comment type="caution">
    <text evidence="1">The sequence shown here is derived from an EMBL/GenBank/DDBJ whole genome shotgun (WGS) entry which is preliminary data.</text>
</comment>
<sequence>MSCECTELKALKVEADVGAEPIWCKTCGFNLELFDFQLSIPLARELREWAELYGQWIDWDTDTLIPNGIQMEDDHNEAGILLAEKLKRELFGSYTVTFIPSSMARMYANKK</sequence>
<dbReference type="RefSeq" id="WP_343129491.1">
    <property type="nucleotide sequence ID" value="NZ_JBCITK010000001.1"/>
</dbReference>
<organism evidence="1 2">
    <name type="scientific">Alkalicoccobacillus gibsonii</name>
    <dbReference type="NCBI Taxonomy" id="79881"/>
    <lineage>
        <taxon>Bacteria</taxon>
        <taxon>Bacillati</taxon>
        <taxon>Bacillota</taxon>
        <taxon>Bacilli</taxon>
        <taxon>Bacillales</taxon>
        <taxon>Bacillaceae</taxon>
        <taxon>Alkalicoccobacillus</taxon>
    </lineage>
</organism>
<evidence type="ECO:0000313" key="2">
    <source>
        <dbReference type="Proteomes" id="UP001418796"/>
    </source>
</evidence>